<keyword evidence="4" id="KW-0539">Nucleus</keyword>
<sequence>MDLNYDNLLGILFLANKSERTQEQNSAEEQLKQWESYPGFHYFLQEVYLKTDLPLQVRWLAIICFKNGVDKHWRSTRSNAISRQEKEQIKLRLFDLTSERNNQLTIQNAYAIARIARFDFPIDWPELFEFFTNKLEETVFRTNDLISTNNILLILNQVIKSISMVRIGRARHAMQAKAPILVPTLVKLYSHFFPIWASNLDLGMMEVCYLCLKVLRRIIPEGFENPHKNQDLKEFFSLTVQHLQGLILEHDKYSSDLLERYVKCYSKLYLNLINNNPTSFVLLPCSKDILTSYTSLLAQRSEDVYKSTDENNFWEVLALKGLLILKKIVTYIYKKGAVTLRQNTDKNEIYNAINMLSTQFFTPEVIQELCDLVITWYLRLRPSDIEGWLLEPEEWCNEDLSSSWEYQIRPCAEVFFQDLITYFKDILSDFVLKKISEGMSNCDTLETVLSKDSLLCAFQLFAISLADRVDFDRFLVENLIPEALNTQLEENKIIRRRICLIISEWVLVKCSRESRVSVFKLLYTFLQPNQPANDKVVKLTAVQTLRIVLDDWDFNKSDFEPFLKDIVVLLLSTVSEMDLTESKLYVFSTLSVLISRCNPIVDHQTLRGILAIIPDYWKSITDHNETILQNSLLRLLKNVVIALNENSIDTYDIALPLITSSCTERAPQYALLSEDGYELWLAVVQYYPNTDTSKNPEILNLFSNLEYGIANSTEILSTLLAILRSYSLIMPSLIDSNEGYNIFKLLAGYLPKMRDDSFSIFVSTMDILFLSQTNDQRFIQVLIESGLLEAMLQFTMDLNQSIVAANKIYLVLSRLAYESPESMISILQHFFKDPSRFMNQWLEYYNSYGNPRHKKTNLLAFMSLMLYAIPRKIEFFISTFGQVAKKSFYFLEEVKETDEGSCSAYNVDTLYEEIDEYCYMDPTIKPHGEKIRYASLLDAKDPTNKRNFQKVLDQTLSELRPFLPSLVSSCDQYTTEKLQSTISM</sequence>
<dbReference type="GO" id="GO:0031267">
    <property type="term" value="F:small GTPase binding"/>
    <property type="evidence" value="ECO:0007669"/>
    <property type="project" value="InterPro"/>
</dbReference>
<dbReference type="SUPFAM" id="SSF48371">
    <property type="entry name" value="ARM repeat"/>
    <property type="match status" value="1"/>
</dbReference>
<protein>
    <submittedName>
        <fullName evidence="6">Piso0_002737 protein</fullName>
    </submittedName>
</protein>
<dbReference type="Proteomes" id="UP000005222">
    <property type="component" value="Chromosome I"/>
</dbReference>
<dbReference type="GO" id="GO:0006606">
    <property type="term" value="P:protein import into nucleus"/>
    <property type="evidence" value="ECO:0007669"/>
    <property type="project" value="TreeGrafter"/>
</dbReference>
<feature type="domain" description="Importin N-terminal" evidence="5">
    <location>
        <begin position="27"/>
        <end position="99"/>
    </location>
</feature>
<proteinExistence type="inferred from homology"/>
<dbReference type="InParanoid" id="G8YFU5"/>
<dbReference type="HOGENOM" id="CLU_003886_0_0_1"/>
<comment type="similarity">
    <text evidence="2">Belongs to the importin beta family.</text>
</comment>
<dbReference type="PANTHER" id="PTHR10997">
    <property type="entry name" value="IMPORTIN-7, 8, 11"/>
    <property type="match status" value="1"/>
</dbReference>
<dbReference type="GO" id="GO:0005829">
    <property type="term" value="C:cytosol"/>
    <property type="evidence" value="ECO:0007669"/>
    <property type="project" value="TreeGrafter"/>
</dbReference>
<comment type="subcellular location">
    <subcellularLocation>
        <location evidence="1">Nucleus</location>
    </subcellularLocation>
</comment>
<organism evidence="6 7">
    <name type="scientific">Pichia sorbitophila (strain ATCC MYA-4447 / BCRC 22081 / CBS 7064 / NBRC 10061 / NRRL Y-12695)</name>
    <name type="common">Hybrid yeast</name>
    <dbReference type="NCBI Taxonomy" id="559304"/>
    <lineage>
        <taxon>Eukaryota</taxon>
        <taxon>Fungi</taxon>
        <taxon>Dikarya</taxon>
        <taxon>Ascomycota</taxon>
        <taxon>Saccharomycotina</taxon>
        <taxon>Pichiomycetes</taxon>
        <taxon>Debaryomycetaceae</taxon>
        <taxon>Millerozyma</taxon>
    </lineage>
</organism>
<evidence type="ECO:0000259" key="5">
    <source>
        <dbReference type="PROSITE" id="PS50166"/>
    </source>
</evidence>
<keyword evidence="3" id="KW-0813">Transport</keyword>
<dbReference type="Pfam" id="PF25758">
    <property type="entry name" value="TPR_IPO11"/>
    <property type="match status" value="1"/>
</dbReference>
<dbReference type="PROSITE" id="PS50166">
    <property type="entry name" value="IMPORTIN_B_NT"/>
    <property type="match status" value="1"/>
</dbReference>
<evidence type="ECO:0000256" key="2">
    <source>
        <dbReference type="ARBA" id="ARBA00007991"/>
    </source>
</evidence>
<dbReference type="InterPro" id="IPR058669">
    <property type="entry name" value="TPR_IPO7/11-like"/>
</dbReference>
<dbReference type="eggNOG" id="KOG1993">
    <property type="taxonomic scope" value="Eukaryota"/>
</dbReference>
<evidence type="ECO:0000313" key="7">
    <source>
        <dbReference type="Proteomes" id="UP000005222"/>
    </source>
</evidence>
<accession>G8YFU5</accession>
<dbReference type="EMBL" id="FO082051">
    <property type="protein sequence ID" value="CCE82044.1"/>
    <property type="molecule type" value="Genomic_DNA"/>
</dbReference>
<dbReference type="Pfam" id="PF03810">
    <property type="entry name" value="IBN_N"/>
    <property type="match status" value="1"/>
</dbReference>
<dbReference type="InterPro" id="IPR016024">
    <property type="entry name" value="ARM-type_fold"/>
</dbReference>
<evidence type="ECO:0000256" key="3">
    <source>
        <dbReference type="ARBA" id="ARBA00022448"/>
    </source>
</evidence>
<dbReference type="Gene3D" id="1.25.10.10">
    <property type="entry name" value="Leucine-rich Repeat Variant"/>
    <property type="match status" value="1"/>
</dbReference>
<evidence type="ECO:0000313" key="6">
    <source>
        <dbReference type="EMBL" id="CCE82044.1"/>
    </source>
</evidence>
<dbReference type="GO" id="GO:0005635">
    <property type="term" value="C:nuclear envelope"/>
    <property type="evidence" value="ECO:0007669"/>
    <property type="project" value="TreeGrafter"/>
</dbReference>
<dbReference type="OrthoDB" id="361693at2759"/>
<dbReference type="InterPro" id="IPR001494">
    <property type="entry name" value="Importin-beta_N"/>
</dbReference>
<dbReference type="SMART" id="SM00913">
    <property type="entry name" value="IBN_N"/>
    <property type="match status" value="1"/>
</dbReference>
<evidence type="ECO:0000256" key="1">
    <source>
        <dbReference type="ARBA" id="ARBA00004123"/>
    </source>
</evidence>
<evidence type="ECO:0000256" key="4">
    <source>
        <dbReference type="ARBA" id="ARBA00023242"/>
    </source>
</evidence>
<dbReference type="InterPro" id="IPR011989">
    <property type="entry name" value="ARM-like"/>
</dbReference>
<dbReference type="OMA" id="SFHYVFH"/>
<gene>
    <name evidence="6" type="primary">Piso0_002737</name>
    <name evidence="6" type="ORF">GNLVRS01_PISO0I16706g</name>
</gene>
<dbReference type="FunCoup" id="G8YFU5">
    <property type="interactions" value="1780"/>
</dbReference>
<reference evidence="6 7" key="1">
    <citation type="journal article" date="2012" name="G3 (Bethesda)">
        <title>Pichia sorbitophila, an interspecies yeast hybrid reveals early steps of genome resolution following polyploidization.</title>
        <authorList>
            <person name="Leh Louis V."/>
            <person name="Despons L."/>
            <person name="Friedrich A."/>
            <person name="Martin T."/>
            <person name="Durrens P."/>
            <person name="Casaregola S."/>
            <person name="Neuveglise C."/>
            <person name="Fairhead C."/>
            <person name="Marck C."/>
            <person name="Cruz J.A."/>
            <person name="Straub M.L."/>
            <person name="Kugler V."/>
            <person name="Sacerdot C."/>
            <person name="Uzunov Z."/>
            <person name="Thierry A."/>
            <person name="Weiss S."/>
            <person name="Bleykasten C."/>
            <person name="De Montigny J."/>
            <person name="Jacques N."/>
            <person name="Jung P."/>
            <person name="Lemaire M."/>
            <person name="Mallet S."/>
            <person name="Morel G."/>
            <person name="Richard G.F."/>
            <person name="Sarkar A."/>
            <person name="Savel G."/>
            <person name="Schacherer J."/>
            <person name="Seret M.L."/>
            <person name="Talla E."/>
            <person name="Samson G."/>
            <person name="Jubin C."/>
            <person name="Poulain J."/>
            <person name="Vacherie B."/>
            <person name="Barbe V."/>
            <person name="Pelletier E."/>
            <person name="Sherman D.J."/>
            <person name="Westhof E."/>
            <person name="Weissenbach J."/>
            <person name="Baret P.V."/>
            <person name="Wincker P."/>
            <person name="Gaillardin C."/>
            <person name="Dujon B."/>
            <person name="Souciet J.L."/>
        </authorList>
    </citation>
    <scope>NUCLEOTIDE SEQUENCE [LARGE SCALE GENOMIC DNA]</scope>
    <source>
        <strain evidence="7">ATCC MYA-4447 / BCRC 22081 / CBS 7064 / NBRC 10061 / NRRL Y-12695</strain>
    </source>
</reference>
<dbReference type="AlphaFoldDB" id="G8YFU5"/>
<name>G8YFU5_PICSO</name>
<dbReference type="STRING" id="559304.G8YFU5"/>
<dbReference type="PANTHER" id="PTHR10997:SF7">
    <property type="entry name" value="IMPORTIN-11"/>
    <property type="match status" value="1"/>
</dbReference>
<keyword evidence="7" id="KW-1185">Reference proteome</keyword>